<evidence type="ECO:0000313" key="4">
    <source>
        <dbReference type="Proteomes" id="UP000886520"/>
    </source>
</evidence>
<keyword evidence="1" id="KW-0805">Transcription regulation</keyword>
<evidence type="ECO:0000256" key="1">
    <source>
        <dbReference type="ARBA" id="ARBA00023015"/>
    </source>
</evidence>
<dbReference type="InterPro" id="IPR005202">
    <property type="entry name" value="TF_GRAS"/>
</dbReference>
<proteinExistence type="predicted"/>
<dbReference type="PROSITE" id="PS50985">
    <property type="entry name" value="GRAS"/>
    <property type="match status" value="1"/>
</dbReference>
<name>A0A9D4U6X6_ADICA</name>
<dbReference type="AlphaFoldDB" id="A0A9D4U6X6"/>
<dbReference type="Proteomes" id="UP000886520">
    <property type="component" value="Chromosome 22"/>
</dbReference>
<comment type="caution">
    <text evidence="3">The sequence shown here is derived from an EMBL/GenBank/DDBJ whole genome shotgun (WGS) entry which is preliminary data.</text>
</comment>
<dbReference type="OrthoDB" id="1922410at2759"/>
<keyword evidence="2" id="KW-0804">Transcription</keyword>
<sequence length="579" mass="64517">MGDGFSSFLIDGLSADILGSICTDGDCRVLSSPLPPSSASQVHPTEQNPPFSPELTHLHALLEEDDTPAEDEANLSLGMLVAYHAKASELAAILKEDSPALNLNFTLKSQHSSPLLPEAVPPSMHNPSLQIPDNRFFPLHGSGPPRTLAPPPYCVSTKLLDTELFKSIPAATLPSFINNPFSVRAEKEHRKASALRPRKEPYKIVGKPKEDVYVDLNHLLLRCANAIGLNDSKTAMDALLKVKQHASPDGDGAQRMAYYFVDALEARLAGTGWQVYLGQMRQQRASPKEILKASWMYMLNSPFAKAFRFFVNQMILGVAKEASVLHIMEYQFTGFQYPSLFKALAERPGGPPQVRLIAGNAPHYSMTSSQMETLHNRLEQTGRQLTVCAATFGVPFHFTAWLGTTGAFKMKDYVDPNRASYSTPFFSRRFREALYHFESQYDILDTFIERDSEDRQVFEREILGRAVLNLVACEETHVVEKVEKYNQCYASVRRVGLEQAVCCMHWLFGKVPRCRKGSHSKLFEQLCSVASCGYSNVGEAHYGSCGCDGKGPMQATALTWSRQLMFRTQERLNYQSVGL</sequence>
<evidence type="ECO:0000313" key="3">
    <source>
        <dbReference type="EMBL" id="KAI5062235.1"/>
    </source>
</evidence>
<evidence type="ECO:0000256" key="2">
    <source>
        <dbReference type="ARBA" id="ARBA00023163"/>
    </source>
</evidence>
<accession>A0A9D4U6X6</accession>
<organism evidence="3 4">
    <name type="scientific">Adiantum capillus-veneris</name>
    <name type="common">Maidenhair fern</name>
    <dbReference type="NCBI Taxonomy" id="13818"/>
    <lineage>
        <taxon>Eukaryota</taxon>
        <taxon>Viridiplantae</taxon>
        <taxon>Streptophyta</taxon>
        <taxon>Embryophyta</taxon>
        <taxon>Tracheophyta</taxon>
        <taxon>Polypodiopsida</taxon>
        <taxon>Polypodiidae</taxon>
        <taxon>Polypodiales</taxon>
        <taxon>Pteridineae</taxon>
        <taxon>Pteridaceae</taxon>
        <taxon>Vittarioideae</taxon>
        <taxon>Adiantum</taxon>
    </lineage>
</organism>
<dbReference type="PANTHER" id="PTHR31636">
    <property type="entry name" value="OSJNBA0084A10.13 PROTEIN-RELATED"/>
    <property type="match status" value="1"/>
</dbReference>
<protein>
    <submittedName>
        <fullName evidence="3">Uncharacterized protein</fullName>
    </submittedName>
</protein>
<dbReference type="EMBL" id="JABFUD020000022">
    <property type="protein sequence ID" value="KAI5062235.1"/>
    <property type="molecule type" value="Genomic_DNA"/>
</dbReference>
<keyword evidence="4" id="KW-1185">Reference proteome</keyword>
<gene>
    <name evidence="3" type="ORF">GOP47_0022774</name>
</gene>
<dbReference type="Pfam" id="PF03514">
    <property type="entry name" value="GRAS"/>
    <property type="match status" value="2"/>
</dbReference>
<reference evidence="3" key="1">
    <citation type="submission" date="2021-01" db="EMBL/GenBank/DDBJ databases">
        <title>Adiantum capillus-veneris genome.</title>
        <authorList>
            <person name="Fang Y."/>
            <person name="Liao Q."/>
        </authorList>
    </citation>
    <scope>NUCLEOTIDE SEQUENCE</scope>
    <source>
        <strain evidence="3">H3</strain>
        <tissue evidence="3">Leaf</tissue>
    </source>
</reference>